<organism evidence="3 4">
    <name type="scientific">Nonomuraea antimicrobica</name>
    <dbReference type="NCBI Taxonomy" id="561173"/>
    <lineage>
        <taxon>Bacteria</taxon>
        <taxon>Bacillati</taxon>
        <taxon>Actinomycetota</taxon>
        <taxon>Actinomycetes</taxon>
        <taxon>Streptosporangiales</taxon>
        <taxon>Streptosporangiaceae</taxon>
        <taxon>Nonomuraea</taxon>
    </lineage>
</organism>
<reference evidence="4" key="1">
    <citation type="journal article" date="2019" name="Int. J. Syst. Evol. Microbiol.">
        <title>The Global Catalogue of Microorganisms (GCM) 10K type strain sequencing project: providing services to taxonomists for standard genome sequencing and annotation.</title>
        <authorList>
            <consortium name="The Broad Institute Genomics Platform"/>
            <consortium name="The Broad Institute Genome Sequencing Center for Infectious Disease"/>
            <person name="Wu L."/>
            <person name="Ma J."/>
        </authorList>
    </citation>
    <scope>NUCLEOTIDE SEQUENCE [LARGE SCALE GENOMIC DNA]</scope>
    <source>
        <strain evidence="4">JCM 16904</strain>
    </source>
</reference>
<dbReference type="RefSeq" id="WP_344878041.1">
    <property type="nucleotide sequence ID" value="NZ_BAAAZP010000067.1"/>
</dbReference>
<dbReference type="InterPro" id="IPR023210">
    <property type="entry name" value="NADP_OxRdtase_dom"/>
</dbReference>
<dbReference type="PANTHER" id="PTHR43625">
    <property type="entry name" value="AFLATOXIN B1 ALDEHYDE REDUCTASE"/>
    <property type="match status" value="1"/>
</dbReference>
<dbReference type="Proteomes" id="UP001500902">
    <property type="component" value="Unassembled WGS sequence"/>
</dbReference>
<evidence type="ECO:0000256" key="1">
    <source>
        <dbReference type="ARBA" id="ARBA00023002"/>
    </source>
</evidence>
<dbReference type="PRINTS" id="PR00069">
    <property type="entry name" value="ALDKETRDTASE"/>
</dbReference>
<dbReference type="InterPro" id="IPR050791">
    <property type="entry name" value="Aldo-Keto_reductase"/>
</dbReference>
<evidence type="ECO:0000313" key="4">
    <source>
        <dbReference type="Proteomes" id="UP001500902"/>
    </source>
</evidence>
<evidence type="ECO:0000313" key="3">
    <source>
        <dbReference type="EMBL" id="GAA3667127.1"/>
    </source>
</evidence>
<dbReference type="CDD" id="cd19076">
    <property type="entry name" value="AKR_AKR13A_13D"/>
    <property type="match status" value="1"/>
</dbReference>
<evidence type="ECO:0000259" key="2">
    <source>
        <dbReference type="Pfam" id="PF00248"/>
    </source>
</evidence>
<keyword evidence="1" id="KW-0560">Oxidoreductase</keyword>
<proteinExistence type="predicted"/>
<sequence>MNRRTLGLNGLRVSALGLGCMGMSEFYGRGDERESVAVIHRALDLGLNFLDTADMYGSGANEELVGRAIKDRRGEVVLATKFGIRRDESGGRSIDNSPEYIRAACDASLRRLGVDHIDLYYMHRRNPDVPVEESVGAMAELVEQGKVGHLGLSEVSADTLRRAVAVHPIAALQSEYSLFTRGLETEIRPTAWELGVGLVAYSPISRGLLSAAMPSADELSADDFRRRMPRNTGENAEHNRALAAEVKKVADAAGLTTAQISLAWLLAQGEDVVPIPGTKRLAYLEENAAAADVTLTPEQLDALVKAVPVDAVRGDRYAVMADIER</sequence>
<name>A0ABP7BT60_9ACTN</name>
<gene>
    <name evidence="3" type="ORF">GCM10022224_034050</name>
</gene>
<dbReference type="SUPFAM" id="SSF51430">
    <property type="entry name" value="NAD(P)-linked oxidoreductase"/>
    <property type="match status" value="1"/>
</dbReference>
<keyword evidence="4" id="KW-1185">Reference proteome</keyword>
<dbReference type="InterPro" id="IPR036812">
    <property type="entry name" value="NAD(P)_OxRdtase_dom_sf"/>
</dbReference>
<dbReference type="Gene3D" id="3.20.20.100">
    <property type="entry name" value="NADP-dependent oxidoreductase domain"/>
    <property type="match status" value="1"/>
</dbReference>
<dbReference type="EMBL" id="BAAAZP010000067">
    <property type="protein sequence ID" value="GAA3667127.1"/>
    <property type="molecule type" value="Genomic_DNA"/>
</dbReference>
<accession>A0ABP7BT60</accession>
<dbReference type="Pfam" id="PF00248">
    <property type="entry name" value="Aldo_ket_red"/>
    <property type="match status" value="1"/>
</dbReference>
<dbReference type="PANTHER" id="PTHR43625:SF40">
    <property type="entry name" value="ALDO-KETO REDUCTASE YAKC [NADP(+)]"/>
    <property type="match status" value="1"/>
</dbReference>
<feature type="domain" description="NADP-dependent oxidoreductase" evidence="2">
    <location>
        <begin position="16"/>
        <end position="305"/>
    </location>
</feature>
<dbReference type="InterPro" id="IPR020471">
    <property type="entry name" value="AKR"/>
</dbReference>
<protein>
    <submittedName>
        <fullName evidence="3">Aldo/keto reductase</fullName>
    </submittedName>
</protein>
<comment type="caution">
    <text evidence="3">The sequence shown here is derived from an EMBL/GenBank/DDBJ whole genome shotgun (WGS) entry which is preliminary data.</text>
</comment>